<dbReference type="InterPro" id="IPR050967">
    <property type="entry name" value="Thiamine_Salvage_TenA"/>
</dbReference>
<keyword evidence="3" id="KW-1185">Reference proteome</keyword>
<dbReference type="Proteomes" id="UP001206925">
    <property type="component" value="Unassembled WGS sequence"/>
</dbReference>
<dbReference type="AlphaFoldDB" id="A0AAD5C3R7"/>
<sequence>MPSFFTKLSIQIRPTIRSAIFNTIPSNPFLKVKFLRVSSMAKPTEEEGTAKRFWDKFSKESVLTLYTPFLVSLASGNLKLDSFRHYVAQDVYFYKSFAQAYELAEDCADDDDAKVSIIELRKRVGHAIGKFSHRIPFYWLPLWVYRVTEN</sequence>
<evidence type="ECO:0000259" key="1">
    <source>
        <dbReference type="Pfam" id="PF03070"/>
    </source>
</evidence>
<dbReference type="InterPro" id="IPR004305">
    <property type="entry name" value="Thiaminase-2/PQQC"/>
</dbReference>
<comment type="caution">
    <text evidence="2">The sequence shown here is derived from an EMBL/GenBank/DDBJ whole genome shotgun (WGS) entry which is preliminary data.</text>
</comment>
<evidence type="ECO:0000313" key="2">
    <source>
        <dbReference type="EMBL" id="KAI7734823.1"/>
    </source>
</evidence>
<feature type="non-terminal residue" evidence="2">
    <location>
        <position position="1"/>
    </location>
</feature>
<dbReference type="SUPFAM" id="SSF48613">
    <property type="entry name" value="Heme oxygenase-like"/>
    <property type="match status" value="1"/>
</dbReference>
<evidence type="ECO:0000313" key="3">
    <source>
        <dbReference type="Proteomes" id="UP001206925"/>
    </source>
</evidence>
<dbReference type="PANTHER" id="PTHR43198:SF2">
    <property type="entry name" value="SI:CH1073-67J19.1-RELATED"/>
    <property type="match status" value="1"/>
</dbReference>
<dbReference type="Pfam" id="PF03070">
    <property type="entry name" value="TENA_THI-4"/>
    <property type="match status" value="1"/>
</dbReference>
<dbReference type="InterPro" id="IPR016084">
    <property type="entry name" value="Haem_Oase-like_multi-hlx"/>
</dbReference>
<name>A0AAD5C3R7_AMBAR</name>
<gene>
    <name evidence="2" type="ORF">M8C21_027460</name>
</gene>
<dbReference type="GO" id="GO:0005829">
    <property type="term" value="C:cytosol"/>
    <property type="evidence" value="ECO:0007669"/>
    <property type="project" value="TreeGrafter"/>
</dbReference>
<proteinExistence type="predicted"/>
<accession>A0AAD5C3R7</accession>
<dbReference type="EMBL" id="JAMZMK010009640">
    <property type="protein sequence ID" value="KAI7734823.1"/>
    <property type="molecule type" value="Genomic_DNA"/>
</dbReference>
<dbReference type="PANTHER" id="PTHR43198">
    <property type="entry name" value="BIFUNCTIONAL TH2 PROTEIN"/>
    <property type="match status" value="1"/>
</dbReference>
<organism evidence="2 3">
    <name type="scientific">Ambrosia artemisiifolia</name>
    <name type="common">Common ragweed</name>
    <dbReference type="NCBI Taxonomy" id="4212"/>
    <lineage>
        <taxon>Eukaryota</taxon>
        <taxon>Viridiplantae</taxon>
        <taxon>Streptophyta</taxon>
        <taxon>Embryophyta</taxon>
        <taxon>Tracheophyta</taxon>
        <taxon>Spermatophyta</taxon>
        <taxon>Magnoliopsida</taxon>
        <taxon>eudicotyledons</taxon>
        <taxon>Gunneridae</taxon>
        <taxon>Pentapetalae</taxon>
        <taxon>asterids</taxon>
        <taxon>campanulids</taxon>
        <taxon>Asterales</taxon>
        <taxon>Asteraceae</taxon>
        <taxon>Asteroideae</taxon>
        <taxon>Heliantheae alliance</taxon>
        <taxon>Heliantheae</taxon>
        <taxon>Ambrosia</taxon>
    </lineage>
</organism>
<protein>
    <recommendedName>
        <fullName evidence="1">Thiaminase-2/PQQC domain-containing protein</fullName>
    </recommendedName>
</protein>
<feature type="domain" description="Thiaminase-2/PQQC" evidence="1">
    <location>
        <begin position="68"/>
        <end position="101"/>
    </location>
</feature>
<reference evidence="2" key="1">
    <citation type="submission" date="2022-06" db="EMBL/GenBank/DDBJ databases">
        <title>Uncovering the hologenomic basis of an extraordinary plant invasion.</title>
        <authorList>
            <person name="Bieker V.C."/>
            <person name="Martin M.D."/>
            <person name="Gilbert T."/>
            <person name="Hodgins K."/>
            <person name="Battlay P."/>
            <person name="Petersen B."/>
            <person name="Wilson J."/>
        </authorList>
    </citation>
    <scope>NUCLEOTIDE SEQUENCE</scope>
    <source>
        <strain evidence="2">AA19_3_7</strain>
        <tissue evidence="2">Leaf</tissue>
    </source>
</reference>
<dbReference type="GO" id="GO:0006772">
    <property type="term" value="P:thiamine metabolic process"/>
    <property type="evidence" value="ECO:0007669"/>
    <property type="project" value="UniProtKB-ARBA"/>
</dbReference>
<dbReference type="Gene3D" id="1.20.910.10">
    <property type="entry name" value="Heme oxygenase-like"/>
    <property type="match status" value="1"/>
</dbReference>